<keyword evidence="4" id="KW-1185">Reference proteome</keyword>
<proteinExistence type="predicted"/>
<evidence type="ECO:0000259" key="2">
    <source>
        <dbReference type="Pfam" id="PF14470"/>
    </source>
</evidence>
<evidence type="ECO:0000259" key="1">
    <source>
        <dbReference type="Pfam" id="PF09851"/>
    </source>
</evidence>
<dbReference type="InterPro" id="IPR018649">
    <property type="entry name" value="SHOCT"/>
</dbReference>
<protein>
    <submittedName>
        <fullName evidence="3">Short C-terminal domain-containing protein</fullName>
    </submittedName>
</protein>
<reference evidence="3 4" key="1">
    <citation type="submission" date="2017-02" db="EMBL/GenBank/DDBJ databases">
        <authorList>
            <person name="Peterson S.W."/>
        </authorList>
    </citation>
    <scope>NUCLEOTIDE SEQUENCE [LARGE SCALE GENOMIC DNA]</scope>
    <source>
        <strain evidence="3 4">DSM 22899</strain>
    </source>
</reference>
<dbReference type="Proteomes" id="UP000190541">
    <property type="component" value="Unassembled WGS sequence"/>
</dbReference>
<dbReference type="Pfam" id="PF14470">
    <property type="entry name" value="bPH_3"/>
    <property type="match status" value="1"/>
</dbReference>
<feature type="domain" description="YokE-like PH" evidence="2">
    <location>
        <begin position="27"/>
        <end position="120"/>
    </location>
</feature>
<sequence>MNIDRYINDGQDPKVAEKLLLKLQDMLTAGEHIHYIAVQKMPAVTLFPDSIAVTDRRIFFCKSTKLGLATDFEIFQWNHVLDLSFKEGVLGAKVIVKRSAGEEPYVMGYIPKNQARKLYQWGNEALEKQRRLEKQADEEPTLKIMPVNEQEDELTLKLKKLKSLFERQLITQAEYETKKNELLSQL</sequence>
<dbReference type="RefSeq" id="WP_079718562.1">
    <property type="nucleotide sequence ID" value="NZ_FUYS01000015.1"/>
</dbReference>
<dbReference type="InterPro" id="IPR039519">
    <property type="entry name" value="YokE-like_PH"/>
</dbReference>
<organism evidence="3 4">
    <name type="scientific">Parapedobacter luteus</name>
    <dbReference type="NCBI Taxonomy" id="623280"/>
    <lineage>
        <taxon>Bacteria</taxon>
        <taxon>Pseudomonadati</taxon>
        <taxon>Bacteroidota</taxon>
        <taxon>Sphingobacteriia</taxon>
        <taxon>Sphingobacteriales</taxon>
        <taxon>Sphingobacteriaceae</taxon>
        <taxon>Parapedobacter</taxon>
    </lineage>
</organism>
<gene>
    <name evidence="3" type="ORF">SAMN05660226_03955</name>
</gene>
<accession>A0A1T5FF72</accession>
<evidence type="ECO:0000313" key="3">
    <source>
        <dbReference type="EMBL" id="SKB94718.1"/>
    </source>
</evidence>
<dbReference type="EMBL" id="FUYS01000015">
    <property type="protein sequence ID" value="SKB94718.1"/>
    <property type="molecule type" value="Genomic_DNA"/>
</dbReference>
<evidence type="ECO:0000313" key="4">
    <source>
        <dbReference type="Proteomes" id="UP000190541"/>
    </source>
</evidence>
<name>A0A1T5FF72_9SPHI</name>
<feature type="domain" description="SHOCT" evidence="1">
    <location>
        <begin position="157"/>
        <end position="183"/>
    </location>
</feature>
<dbReference type="AlphaFoldDB" id="A0A1T5FF72"/>
<dbReference type="OrthoDB" id="669357at2"/>
<dbReference type="Pfam" id="PF09851">
    <property type="entry name" value="SHOCT"/>
    <property type="match status" value="1"/>
</dbReference>
<dbReference type="STRING" id="623280.SAMN05660226_03955"/>